<dbReference type="GO" id="GO:0008675">
    <property type="term" value="F:2-dehydro-3-deoxy-phosphogluconate aldolase activity"/>
    <property type="evidence" value="ECO:0007669"/>
    <property type="project" value="UniProtKB-EC"/>
</dbReference>
<evidence type="ECO:0000256" key="1">
    <source>
        <dbReference type="ARBA" id="ARBA00004761"/>
    </source>
</evidence>
<evidence type="ECO:0000256" key="6">
    <source>
        <dbReference type="SAM" id="MobiDB-lite"/>
    </source>
</evidence>
<comment type="caution">
    <text evidence="7">The sequence shown here is derived from an EMBL/GenBank/DDBJ whole genome shotgun (WGS) entry which is preliminary data.</text>
</comment>
<dbReference type="InterPro" id="IPR000887">
    <property type="entry name" value="Aldlse_KDPG_KHG"/>
</dbReference>
<gene>
    <name evidence="7" type="ORF">VPK24_08285</name>
</gene>
<dbReference type="SUPFAM" id="SSF51569">
    <property type="entry name" value="Aldolase"/>
    <property type="match status" value="1"/>
</dbReference>
<evidence type="ECO:0000313" key="8">
    <source>
        <dbReference type="Proteomes" id="UP001604335"/>
    </source>
</evidence>
<comment type="similarity">
    <text evidence="2">Belongs to the KHG/KDPG aldolase family.</text>
</comment>
<dbReference type="EC" id="4.1.3.16" evidence="7"/>
<dbReference type="CDD" id="cd00452">
    <property type="entry name" value="KDPG_aldolase"/>
    <property type="match status" value="1"/>
</dbReference>
<dbReference type="Pfam" id="PF01081">
    <property type="entry name" value="Aldolase"/>
    <property type="match status" value="1"/>
</dbReference>
<dbReference type="Gene3D" id="3.20.20.70">
    <property type="entry name" value="Aldolase class I"/>
    <property type="match status" value="1"/>
</dbReference>
<proteinExistence type="inferred from homology"/>
<name>A0ABW7C8Y6_9CYAN</name>
<comment type="pathway">
    <text evidence="1">Carbohydrate acid metabolism.</text>
</comment>
<feature type="region of interest" description="Disordered" evidence="6">
    <location>
        <begin position="1"/>
        <end position="30"/>
    </location>
</feature>
<dbReference type="EMBL" id="JAZAQF010000049">
    <property type="protein sequence ID" value="MFG3817633.1"/>
    <property type="molecule type" value="Genomic_DNA"/>
</dbReference>
<dbReference type="EC" id="4.1.2.14" evidence="7"/>
<accession>A0ABW7C8Y6</accession>
<keyword evidence="5" id="KW-0119">Carbohydrate metabolism</keyword>
<dbReference type="NCBIfam" id="NF005673">
    <property type="entry name" value="PRK07455.1"/>
    <property type="match status" value="1"/>
</dbReference>
<comment type="subunit">
    <text evidence="3">Homotrimer.</text>
</comment>
<keyword evidence="8" id="KW-1185">Reference proteome</keyword>
<evidence type="ECO:0000256" key="3">
    <source>
        <dbReference type="ARBA" id="ARBA00011233"/>
    </source>
</evidence>
<dbReference type="Proteomes" id="UP001604335">
    <property type="component" value="Unassembled WGS sequence"/>
</dbReference>
<dbReference type="RefSeq" id="WP_393012082.1">
    <property type="nucleotide sequence ID" value="NZ_JAZAQF010000049.1"/>
</dbReference>
<dbReference type="PANTHER" id="PTHR30246:SF1">
    <property type="entry name" value="2-DEHYDRO-3-DEOXY-6-PHOSPHOGALACTONATE ALDOLASE-RELATED"/>
    <property type="match status" value="1"/>
</dbReference>
<dbReference type="NCBIfam" id="TIGR01182">
    <property type="entry name" value="eda"/>
    <property type="match status" value="1"/>
</dbReference>
<dbReference type="PANTHER" id="PTHR30246">
    <property type="entry name" value="2-KETO-3-DEOXY-6-PHOSPHOGLUCONATE ALDOLASE"/>
    <property type="match status" value="1"/>
</dbReference>
<sequence length="260" mass="27094">MALIKGDAEDPMKPQEGSQFQSGGPLDTGETTTLATVRSRWVQRLRHDRAIAVIRSHNWLQGLAMAQAAAEGGLRLIEITWNSVRPAELVAELRDRLPHCQIGAGTLLDAAMVREAVAAGAQFGFAPFGDSGAIAAAVAAGIPIVPGALTPTEIAQAWRAGASSVKVFPISAVGGAAYVRSLVPVLPMPLIPTGGVTLANAAEFLAAGAIAIGLSGELFPAEAVAAGRWDQVRDRARRLAEQVAPHCLPETTPPLEDLRP</sequence>
<evidence type="ECO:0000256" key="4">
    <source>
        <dbReference type="ARBA" id="ARBA00023239"/>
    </source>
</evidence>
<dbReference type="InterPro" id="IPR013785">
    <property type="entry name" value="Aldolase_TIM"/>
</dbReference>
<evidence type="ECO:0000256" key="5">
    <source>
        <dbReference type="ARBA" id="ARBA00023277"/>
    </source>
</evidence>
<keyword evidence="4 7" id="KW-0456">Lyase</keyword>
<reference evidence="8" key="1">
    <citation type="journal article" date="2024" name="Algal Res.">
        <title>Biochemical, toxicological and genomic investigation of a high-biomass producing Limnothrix strain isolated from Italian shallow drinking water reservoir.</title>
        <authorList>
            <person name="Simonazzi M."/>
            <person name="Shishido T.K."/>
            <person name="Delbaje E."/>
            <person name="Wahlsten M."/>
            <person name="Fewer D.P."/>
            <person name="Sivonen K."/>
            <person name="Pezzolesi L."/>
            <person name="Pistocchi R."/>
        </authorList>
    </citation>
    <scope>NUCLEOTIDE SEQUENCE [LARGE SCALE GENOMIC DNA]</scope>
    <source>
        <strain evidence="8">LRLZ20PSL1</strain>
    </source>
</reference>
<feature type="compositionally biased region" description="Basic and acidic residues" evidence="6">
    <location>
        <begin position="1"/>
        <end position="13"/>
    </location>
</feature>
<organism evidence="7 8">
    <name type="scientific">Limnothrix redekei LRLZ20PSL1</name>
    <dbReference type="NCBI Taxonomy" id="3112953"/>
    <lineage>
        <taxon>Bacteria</taxon>
        <taxon>Bacillati</taxon>
        <taxon>Cyanobacteriota</taxon>
        <taxon>Cyanophyceae</taxon>
        <taxon>Pseudanabaenales</taxon>
        <taxon>Pseudanabaenaceae</taxon>
        <taxon>Limnothrix</taxon>
    </lineage>
</organism>
<protein>
    <submittedName>
        <fullName evidence="7">Bifunctional 4-hydroxy-2-oxoglutarate aldolase/2-dehydro-3-deoxy-phosphogluconate aldolase</fullName>
        <ecNumber evidence="7">4.1.2.14</ecNumber>
        <ecNumber evidence="7">4.1.3.16</ecNumber>
    </submittedName>
</protein>
<evidence type="ECO:0000256" key="2">
    <source>
        <dbReference type="ARBA" id="ARBA00006906"/>
    </source>
</evidence>
<dbReference type="GO" id="GO:0008700">
    <property type="term" value="F:(R,S)-4-hydroxy-2-oxoglutarate aldolase activity"/>
    <property type="evidence" value="ECO:0007669"/>
    <property type="project" value="UniProtKB-EC"/>
</dbReference>
<evidence type="ECO:0000313" key="7">
    <source>
        <dbReference type="EMBL" id="MFG3817633.1"/>
    </source>
</evidence>